<accession>M1PLS9</accession>
<evidence type="ECO:0000313" key="2">
    <source>
        <dbReference type="Proteomes" id="UP000241071"/>
    </source>
</evidence>
<evidence type="ECO:0000313" key="1">
    <source>
        <dbReference type="EMBL" id="AGF84871.1"/>
    </source>
</evidence>
<sequence length="336" mass="40315">MEKSNYFEVVDSDIIWKTMSHVSCDLEKYCIKFDIDKIMYDLLNLPKYNKHDKIPLEKVNRNFYTDQKNKTLCDIIFEKMVEKNCAKILDFVWGNRQQIDFINFIKEKFINLIHRAVTDLLFLCICEYTTIDHVYIYGEYVENIFKAEYTPCNTMKINICEWINISDVIFELGKIFEIELLSHNIVTKEDYFMYESGSSCDHNIDCDTYTYTLYPQIERKSFMQFLLSRPYIQQVLKFFDESQWINLLNLINYIKINLVITRDHFESDVDTKNLCIEIPGNIWRIDQDNLPLNYRLQKHPENILEALYNKLIPIGNKIDKSIKFTHPYQYVQITQL</sequence>
<proteinExistence type="predicted"/>
<name>M1PLS9_9VIRU</name>
<gene>
    <name evidence="1" type="ORF">glt_00062</name>
</gene>
<organism evidence="1 2">
    <name type="scientific">Moumouvirus goulette</name>
    <dbReference type="NCBI Taxonomy" id="1247379"/>
    <lineage>
        <taxon>Viruses</taxon>
        <taxon>Varidnaviria</taxon>
        <taxon>Bamfordvirae</taxon>
        <taxon>Nucleocytoviricota</taxon>
        <taxon>Megaviricetes</taxon>
        <taxon>Imitervirales</taxon>
        <taxon>Mimiviridae</taxon>
        <taxon>Megamimivirinae</taxon>
        <taxon>Moumouvirus</taxon>
        <taxon>Moumouvirus goulettemassiliense</taxon>
    </lineage>
</organism>
<protein>
    <submittedName>
        <fullName evidence="1">Uncharacterized protein</fullName>
    </submittedName>
</protein>
<reference evidence="1 2" key="1">
    <citation type="submission" date="2012-10" db="EMBL/GenBank/DDBJ databases">
        <title>Complete genome sequence of Moumouvirus goulette.</title>
        <authorList>
            <person name="Fournous G."/>
            <person name="Bougalmi M."/>
            <person name="Colson P."/>
        </authorList>
    </citation>
    <scope>NUCLEOTIDE SEQUENCE [LARGE SCALE GENOMIC DNA]</scope>
</reference>
<keyword evidence="2" id="KW-1185">Reference proteome</keyword>
<dbReference type="EMBL" id="KC008572">
    <property type="protein sequence ID" value="AGF84871.1"/>
    <property type="molecule type" value="Genomic_DNA"/>
</dbReference>
<dbReference type="Proteomes" id="UP000241071">
    <property type="component" value="Segment"/>
</dbReference>